<comment type="caution">
    <text evidence="11">The sequence shown here is derived from an EMBL/GenBank/DDBJ whole genome shotgun (WGS) entry which is preliminary data.</text>
</comment>
<dbReference type="InterPro" id="IPR047112">
    <property type="entry name" value="RecG/Mfd"/>
</dbReference>
<evidence type="ECO:0000256" key="3">
    <source>
        <dbReference type="ARBA" id="ARBA00022763"/>
    </source>
</evidence>
<dbReference type="PANTHER" id="PTHR47964:SF1">
    <property type="entry name" value="ATP-DEPENDENT DNA HELICASE HOMOLOG RECG, CHLOROPLASTIC"/>
    <property type="match status" value="1"/>
</dbReference>
<dbReference type="InterPro" id="IPR005118">
    <property type="entry name" value="TRCF_C"/>
</dbReference>
<evidence type="ECO:0000259" key="9">
    <source>
        <dbReference type="PROSITE" id="PS51192"/>
    </source>
</evidence>
<organism evidence="11">
    <name type="scientific">bioreactor metagenome</name>
    <dbReference type="NCBI Taxonomy" id="1076179"/>
    <lineage>
        <taxon>unclassified sequences</taxon>
        <taxon>metagenomes</taxon>
        <taxon>ecological metagenomes</taxon>
    </lineage>
</organism>
<dbReference type="Pfam" id="PF02559">
    <property type="entry name" value="CarD_TRCF_RID"/>
    <property type="match status" value="1"/>
</dbReference>
<evidence type="ECO:0000256" key="4">
    <source>
        <dbReference type="ARBA" id="ARBA00022801"/>
    </source>
</evidence>
<keyword evidence="3" id="KW-0227">DNA damage</keyword>
<dbReference type="Pfam" id="PF17757">
    <property type="entry name" value="UvrB_inter"/>
    <property type="match status" value="1"/>
</dbReference>
<dbReference type="SMART" id="SM00487">
    <property type="entry name" value="DEXDc"/>
    <property type="match status" value="1"/>
</dbReference>
<evidence type="ECO:0000256" key="7">
    <source>
        <dbReference type="ARBA" id="ARBA00023125"/>
    </source>
</evidence>
<keyword evidence="8" id="KW-0234">DNA repair</keyword>
<dbReference type="HAMAP" id="MF_00969">
    <property type="entry name" value="TRCF"/>
    <property type="match status" value="1"/>
</dbReference>
<dbReference type="InterPro" id="IPR027417">
    <property type="entry name" value="P-loop_NTPase"/>
</dbReference>
<dbReference type="SMART" id="SM01058">
    <property type="entry name" value="CarD_TRCF"/>
    <property type="match status" value="1"/>
</dbReference>
<dbReference type="SUPFAM" id="SSF143517">
    <property type="entry name" value="TRCF domain-like"/>
    <property type="match status" value="1"/>
</dbReference>
<dbReference type="InterPro" id="IPR036101">
    <property type="entry name" value="CarD-like/TRCF_RID_sf"/>
</dbReference>
<sequence>MDRVYKSEEFSSQISAIELVEWIGSSRKDTIIIDGLYSSAKAFAIASAATRGIHIILLNNREDAAYCSSDMNNLAGSEDVYFFPSSLNHSAKGDKKEASLQVQRTAAIQAINQFRKGEYKGSKIILAAYPHSVAELIPNYRKIDSSILKISKGDTLSHEFVKETLIEYGFTRSDFVSQPGEFALRGSLIDLFSYAENRPFRIDFFGDIVENIRVFEIDSQRTAEEREFAEIFPDIVQDASSEELTNIFDFAGDESVVWISDADYFRKQLETIVELSGDRERLLSLQSYEALLSGMKRVIFGPLSLSSQREMSASLLTFHTSPQPSFNKNFDLLAAEIERRNKEGYTVSIFSENLNQTERLKSIFSSLEGRDVRFVPVNTSIHEGFTDHNAKICIFTDHQIFDRYHRVKTNRSVEKSERLTINELNAFQIGDYIVHIEHGVGVFGGLVKTNINGKVQEAVKLIYRDGDVIFLSIHALHRISRYKSKDSEPPKVYKLGTGAWNKLKSQAKSKAKDIAADLIELYAKRREAKGFAFSADSYMQQELEASFIYEDTPDQFKATQSVKEDMERDYPMDRLICGDVGFGKTEVAIRAAFKAAADSKQVAVLVPTTILALQHYKTFTSRLREFPCNIQYLSRLKSAKDIKEIAAAIESGKIDIIIGTHRLLNKEIKFKDLGLLVIDEEQKFGVAAKERLRQLKASIDTLTLTATPIPRTLQFSLLGARDLSIINTPPPNRLPVQTEVIDFDEEVISDAINFEIERGGQVFFVHNRVEDIKSVEDIVKRLCPKAKTCIGHGQMESSSLEKVIMDFMVGDYDVLIATTIVENGIDIPNANTIIINQAQNFGLSDLHQLRGRVGRSNRKAFCYLVVPSSLSITEEARRRLRAIEAFSDLGSGFNIAMQDLDIRGAGNLLGAEQSGFIADMGFETYQRILAEAVEEIRAERGLEHTPFITGGKSRDEYVADCTIDTDLEILIPDDYVSMTAEKIRLYKEMDTVESEKELSALFASMEDRFGPAPLQARELADTVRLRWLAMELGFEKIVLKNNLFIGYFISNQMSGYYKSAKFESLLNFIQRQNRRFELKEQNEKLYVIIKRVDSIEKAYKLLSEMR</sequence>
<feature type="domain" description="Helicase ATP-binding" evidence="9">
    <location>
        <begin position="565"/>
        <end position="726"/>
    </location>
</feature>
<keyword evidence="7" id="KW-0238">DNA-binding</keyword>
<dbReference type="SUPFAM" id="SSF52540">
    <property type="entry name" value="P-loop containing nucleoside triphosphate hydrolases"/>
    <property type="match status" value="4"/>
</dbReference>
<keyword evidence="4 11" id="KW-0378">Hydrolase</keyword>
<feature type="domain" description="Helicase C-terminal" evidence="10">
    <location>
        <begin position="735"/>
        <end position="901"/>
    </location>
</feature>
<dbReference type="Gene3D" id="3.30.2060.10">
    <property type="entry name" value="Penicillin-binding protein 1b domain"/>
    <property type="match status" value="1"/>
</dbReference>
<dbReference type="Gene3D" id="3.40.50.300">
    <property type="entry name" value="P-loop containing nucleotide triphosphate hydrolases"/>
    <property type="match status" value="2"/>
</dbReference>
<dbReference type="GO" id="GO:0005524">
    <property type="term" value="F:ATP binding"/>
    <property type="evidence" value="ECO:0007669"/>
    <property type="project" value="UniProtKB-KW"/>
</dbReference>
<dbReference type="InterPro" id="IPR014001">
    <property type="entry name" value="Helicase_ATP-bd"/>
</dbReference>
<dbReference type="CDD" id="cd17991">
    <property type="entry name" value="DEXHc_TRCF"/>
    <property type="match status" value="1"/>
</dbReference>
<dbReference type="PROSITE" id="PS51192">
    <property type="entry name" value="HELICASE_ATP_BIND_1"/>
    <property type="match status" value="1"/>
</dbReference>
<dbReference type="Gene3D" id="3.90.1150.50">
    <property type="entry name" value="Transcription-repair-coupling factor, D7 domain"/>
    <property type="match status" value="1"/>
</dbReference>
<dbReference type="Pfam" id="PF00270">
    <property type="entry name" value="DEAD"/>
    <property type="match status" value="1"/>
</dbReference>
<evidence type="ECO:0000256" key="5">
    <source>
        <dbReference type="ARBA" id="ARBA00022806"/>
    </source>
</evidence>
<evidence type="ECO:0000256" key="6">
    <source>
        <dbReference type="ARBA" id="ARBA00022840"/>
    </source>
</evidence>
<protein>
    <submittedName>
        <fullName evidence="11">Transcription-repair-coupling factor</fullName>
        <ecNumber evidence="11">3.6.4.-</ecNumber>
    </submittedName>
</protein>
<evidence type="ECO:0000256" key="2">
    <source>
        <dbReference type="ARBA" id="ARBA00022741"/>
    </source>
</evidence>
<accession>A0A644VHT0</accession>
<dbReference type="InterPro" id="IPR037235">
    <property type="entry name" value="TRCF-like_C_D7"/>
</dbReference>
<dbReference type="InterPro" id="IPR011545">
    <property type="entry name" value="DEAD/DEAH_box_helicase_dom"/>
</dbReference>
<dbReference type="InterPro" id="IPR004576">
    <property type="entry name" value="Mfd"/>
</dbReference>
<evidence type="ECO:0000256" key="8">
    <source>
        <dbReference type="ARBA" id="ARBA00023204"/>
    </source>
</evidence>
<dbReference type="InterPro" id="IPR041471">
    <property type="entry name" value="UvrB_inter"/>
</dbReference>
<dbReference type="AlphaFoldDB" id="A0A644VHT0"/>
<dbReference type="SMART" id="SM00982">
    <property type="entry name" value="TRCF"/>
    <property type="match status" value="1"/>
</dbReference>
<dbReference type="Gene3D" id="2.40.10.170">
    <property type="match status" value="1"/>
</dbReference>
<dbReference type="SUPFAM" id="SSF141259">
    <property type="entry name" value="CarD-like"/>
    <property type="match status" value="1"/>
</dbReference>
<dbReference type="Pfam" id="PF03461">
    <property type="entry name" value="TRCF"/>
    <property type="match status" value="1"/>
</dbReference>
<dbReference type="EMBL" id="VSSQ01000297">
    <property type="protein sequence ID" value="MPL90173.1"/>
    <property type="molecule type" value="Genomic_DNA"/>
</dbReference>
<proteinExistence type="inferred from homology"/>
<dbReference type="NCBIfam" id="TIGR00580">
    <property type="entry name" value="mfd"/>
    <property type="match status" value="1"/>
</dbReference>
<evidence type="ECO:0000313" key="11">
    <source>
        <dbReference type="EMBL" id="MPL90173.1"/>
    </source>
</evidence>
<dbReference type="EC" id="3.6.4.-" evidence="11"/>
<reference evidence="11" key="1">
    <citation type="submission" date="2019-08" db="EMBL/GenBank/DDBJ databases">
        <authorList>
            <person name="Kucharzyk K."/>
            <person name="Murdoch R.W."/>
            <person name="Higgins S."/>
            <person name="Loffler F."/>
        </authorList>
    </citation>
    <scope>NUCLEOTIDE SEQUENCE</scope>
</reference>
<dbReference type="InterPro" id="IPR003711">
    <property type="entry name" value="CarD-like/TRCF_RID"/>
</dbReference>
<evidence type="ECO:0000256" key="1">
    <source>
        <dbReference type="ARBA" id="ARBA00022490"/>
    </source>
</evidence>
<dbReference type="GO" id="GO:0003678">
    <property type="term" value="F:DNA helicase activity"/>
    <property type="evidence" value="ECO:0007669"/>
    <property type="project" value="TreeGrafter"/>
</dbReference>
<dbReference type="PROSITE" id="PS51194">
    <property type="entry name" value="HELICASE_CTER"/>
    <property type="match status" value="1"/>
</dbReference>
<keyword evidence="2" id="KW-0547">Nucleotide-binding</keyword>
<evidence type="ECO:0000259" key="10">
    <source>
        <dbReference type="PROSITE" id="PS51194"/>
    </source>
</evidence>
<dbReference type="PANTHER" id="PTHR47964">
    <property type="entry name" value="ATP-DEPENDENT DNA HELICASE HOMOLOG RECG, CHLOROPLASTIC"/>
    <property type="match status" value="1"/>
</dbReference>
<name>A0A644VHT0_9ZZZZ</name>
<keyword evidence="6" id="KW-0067">ATP-binding</keyword>
<dbReference type="GO" id="GO:0016787">
    <property type="term" value="F:hydrolase activity"/>
    <property type="evidence" value="ECO:0007669"/>
    <property type="project" value="UniProtKB-KW"/>
</dbReference>
<dbReference type="GO" id="GO:0006281">
    <property type="term" value="P:DNA repair"/>
    <property type="evidence" value="ECO:0007669"/>
    <property type="project" value="UniProtKB-KW"/>
</dbReference>
<dbReference type="InterPro" id="IPR001650">
    <property type="entry name" value="Helicase_C-like"/>
</dbReference>
<gene>
    <name evidence="11" type="primary">mfd_12</name>
    <name evidence="11" type="ORF">SDC9_36218</name>
</gene>
<keyword evidence="5" id="KW-0347">Helicase</keyword>
<dbReference type="Pfam" id="PF00271">
    <property type="entry name" value="Helicase_C"/>
    <property type="match status" value="1"/>
</dbReference>
<keyword evidence="1" id="KW-0963">Cytoplasm</keyword>
<dbReference type="GO" id="GO:0003684">
    <property type="term" value="F:damaged DNA binding"/>
    <property type="evidence" value="ECO:0007669"/>
    <property type="project" value="InterPro"/>
</dbReference>
<dbReference type="SMART" id="SM00490">
    <property type="entry name" value="HELICc"/>
    <property type="match status" value="1"/>
</dbReference>